<dbReference type="InterPro" id="IPR021122">
    <property type="entry name" value="RNA_ligase_dom_REL/Rnl2"/>
</dbReference>
<dbReference type="Pfam" id="PF21189">
    <property type="entry name" value="PHA02142"/>
    <property type="match status" value="1"/>
</dbReference>
<dbReference type="Pfam" id="PF09414">
    <property type="entry name" value="RNA_ligase"/>
    <property type="match status" value="1"/>
</dbReference>
<proteinExistence type="predicted"/>
<dbReference type="Gene3D" id="3.30.470.30">
    <property type="entry name" value="DNA ligase/mRNA capping enzyme"/>
    <property type="match status" value="1"/>
</dbReference>
<organism evidence="2 3">
    <name type="scientific">Coniochaeta hoffmannii</name>
    <dbReference type="NCBI Taxonomy" id="91930"/>
    <lineage>
        <taxon>Eukaryota</taxon>
        <taxon>Fungi</taxon>
        <taxon>Dikarya</taxon>
        <taxon>Ascomycota</taxon>
        <taxon>Pezizomycotina</taxon>
        <taxon>Sordariomycetes</taxon>
        <taxon>Sordariomycetidae</taxon>
        <taxon>Coniochaetales</taxon>
        <taxon>Coniochaetaceae</taxon>
        <taxon>Coniochaeta</taxon>
    </lineage>
</organism>
<dbReference type="AlphaFoldDB" id="A0AA38VTD8"/>
<comment type="caution">
    <text evidence="2">The sequence shown here is derived from an EMBL/GenBank/DDBJ whole genome shotgun (WGS) entry which is preliminary data.</text>
</comment>
<sequence>MVDSSTSPPTPHHTRRLVTVRRITAIEKDRKHNLEFARLDGWTVLVAPGLFRAGDDIVYFEIDSFLPKSDGRWWELIARDKSLSEGREGYRVKSRRCFGGGRVSQGLVFPLRDFPEIIEAWREAVDALGGDEEAGRRAVMGMAFEDLLGVNKYVAEMDYAPYASLGPPPGFIQQPAWERAQNVPDLFRKRGETVYQITEKLDGWTECRDVMEVDGGRVGVCTRSHEWLANGENPLWKVALEMDLPSKIQKIGGDVAVQGEFVGSSIMGNTMGFAEGEHTFRVFAIWDIGKQRYKSVGETVKICERLGMPHTPVVGCCKLNEFATDLIDLIRKAEGVGMNGNIREGLVFKSLDGQKQFKVISNTWLLQKGERH</sequence>
<evidence type="ECO:0000259" key="1">
    <source>
        <dbReference type="Pfam" id="PF09414"/>
    </source>
</evidence>
<dbReference type="SUPFAM" id="SSF56091">
    <property type="entry name" value="DNA ligase/mRNA capping enzyme, catalytic domain"/>
    <property type="match status" value="1"/>
</dbReference>
<gene>
    <name evidence="2" type="ORF">NKR19_g1081</name>
</gene>
<accession>A0AA38VTD8</accession>
<dbReference type="EMBL" id="JANBVN010000009">
    <property type="protein sequence ID" value="KAJ9164776.1"/>
    <property type="molecule type" value="Genomic_DNA"/>
</dbReference>
<dbReference type="Proteomes" id="UP001174691">
    <property type="component" value="Unassembled WGS sequence"/>
</dbReference>
<evidence type="ECO:0000313" key="2">
    <source>
        <dbReference type="EMBL" id="KAJ9164776.1"/>
    </source>
</evidence>
<keyword evidence="3" id="KW-1185">Reference proteome</keyword>
<evidence type="ECO:0000313" key="3">
    <source>
        <dbReference type="Proteomes" id="UP001174691"/>
    </source>
</evidence>
<protein>
    <recommendedName>
        <fullName evidence="1">RNA ligase domain-containing protein</fullName>
    </recommendedName>
</protein>
<name>A0AA38VTD8_9PEZI</name>
<feature type="domain" description="RNA ligase" evidence="1">
    <location>
        <begin position="195"/>
        <end position="359"/>
    </location>
</feature>
<reference evidence="2" key="1">
    <citation type="submission" date="2022-07" db="EMBL/GenBank/DDBJ databases">
        <title>Fungi with potential for degradation of polypropylene.</title>
        <authorList>
            <person name="Gostincar C."/>
        </authorList>
    </citation>
    <scope>NUCLEOTIDE SEQUENCE</scope>
    <source>
        <strain evidence="2">EXF-13287</strain>
    </source>
</reference>